<dbReference type="AlphaFoldDB" id="A0A3A5K023"/>
<comment type="similarity">
    <text evidence="1">Belongs to the ETF alpha-subunit/FixB family.</text>
</comment>
<name>A0A3A5K023_9HYPH</name>
<dbReference type="Gene3D" id="3.40.50.620">
    <property type="entry name" value="HUPs"/>
    <property type="match status" value="1"/>
</dbReference>
<dbReference type="GO" id="GO:0009055">
    <property type="term" value="F:electron transfer activity"/>
    <property type="evidence" value="ECO:0007669"/>
    <property type="project" value="InterPro"/>
</dbReference>
<dbReference type="InterPro" id="IPR014729">
    <property type="entry name" value="Rossmann-like_a/b/a_fold"/>
</dbReference>
<feature type="binding site" evidence="3">
    <location>
        <position position="211"/>
    </location>
    <ligand>
        <name>FAD</name>
        <dbReference type="ChEBI" id="CHEBI:57692"/>
    </ligand>
</feature>
<dbReference type="SMART" id="SM00893">
    <property type="entry name" value="ETF"/>
    <property type="match status" value="1"/>
</dbReference>
<feature type="binding site" evidence="3">
    <location>
        <begin position="236"/>
        <end position="237"/>
    </location>
    <ligand>
        <name>FAD</name>
        <dbReference type="ChEBI" id="CHEBI:57692"/>
    </ligand>
</feature>
<dbReference type="Gene3D" id="3.40.50.1220">
    <property type="entry name" value="TPP-binding domain"/>
    <property type="match status" value="1"/>
</dbReference>
<feature type="binding site" evidence="3">
    <location>
        <position position="289"/>
    </location>
    <ligand>
        <name>FAD</name>
        <dbReference type="ChEBI" id="CHEBI:57692"/>
    </ligand>
</feature>
<dbReference type="InterPro" id="IPR014730">
    <property type="entry name" value="ETF_a/b_N"/>
</dbReference>
<organism evidence="5 6">
    <name type="scientific">Mesorhizobium waimense</name>
    <dbReference type="NCBI Taxonomy" id="1300307"/>
    <lineage>
        <taxon>Bacteria</taxon>
        <taxon>Pseudomonadati</taxon>
        <taxon>Pseudomonadota</taxon>
        <taxon>Alphaproteobacteria</taxon>
        <taxon>Hyphomicrobiales</taxon>
        <taxon>Phyllobacteriaceae</taxon>
        <taxon>Mesorhizobium</taxon>
    </lineage>
</organism>
<evidence type="ECO:0000256" key="2">
    <source>
        <dbReference type="ARBA" id="ARBA00022982"/>
    </source>
</evidence>
<dbReference type="PANTHER" id="PTHR43153">
    <property type="entry name" value="ELECTRON TRANSFER FLAVOPROTEIN ALPHA"/>
    <property type="match status" value="1"/>
</dbReference>
<dbReference type="EMBL" id="QZWZ01000075">
    <property type="protein sequence ID" value="RJT26004.1"/>
    <property type="molecule type" value="Genomic_DNA"/>
</dbReference>
<dbReference type="OrthoDB" id="9770286at2"/>
<dbReference type="PANTHER" id="PTHR43153:SF1">
    <property type="entry name" value="ELECTRON TRANSFER FLAVOPROTEIN SUBUNIT ALPHA, MITOCHONDRIAL"/>
    <property type="match status" value="1"/>
</dbReference>
<dbReference type="InterPro" id="IPR029035">
    <property type="entry name" value="DHS-like_NAD/FAD-binding_dom"/>
</dbReference>
<feature type="binding site" evidence="3">
    <location>
        <begin position="268"/>
        <end position="275"/>
    </location>
    <ligand>
        <name>FAD</name>
        <dbReference type="ChEBI" id="CHEBI:57692"/>
    </ligand>
</feature>
<dbReference type="GO" id="GO:0033539">
    <property type="term" value="P:fatty acid beta-oxidation using acyl-CoA dehydrogenase"/>
    <property type="evidence" value="ECO:0007669"/>
    <property type="project" value="TreeGrafter"/>
</dbReference>
<comment type="cofactor">
    <cofactor evidence="3">
        <name>FAD</name>
        <dbReference type="ChEBI" id="CHEBI:57692"/>
    </cofactor>
    <text evidence="3">Binds 1 FAD per dimer.</text>
</comment>
<reference evidence="5 6" key="1">
    <citation type="submission" date="2018-09" db="EMBL/GenBank/DDBJ databases">
        <title>Mesorhizobium carmichaelinearum sp. nov. isolated from Carmichaelinea spp. root nodules in New Zealand.</title>
        <authorList>
            <person name="De Meyer S.E."/>
        </authorList>
    </citation>
    <scope>NUCLEOTIDE SEQUENCE [LARGE SCALE GENOMIC DNA]</scope>
    <source>
        <strain evidence="5 6">ICMP19557</strain>
    </source>
</reference>
<keyword evidence="3" id="KW-0285">Flavoprotein</keyword>
<keyword evidence="2" id="KW-0249">Electron transport</keyword>
<feature type="domain" description="Electron transfer flavoprotein alpha/beta-subunit N-terminal" evidence="4">
    <location>
        <begin position="4"/>
        <end position="192"/>
    </location>
</feature>
<protein>
    <submittedName>
        <fullName evidence="5">Electron transfer flavoprotein subunit alpha/FixB family protein</fullName>
    </submittedName>
</protein>
<evidence type="ECO:0000313" key="5">
    <source>
        <dbReference type="EMBL" id="RJT26004.1"/>
    </source>
</evidence>
<sequence length="320" mass="33274">MPGILVVAEQHNGQLCDVTAELIGAAVTVKSRIGGPLRVLVIGASVNPLSKGVALAGVDEIQTVQTASDHFDPLVYEQAVMAAASQDKPFLILIAHTANGTAFAAGVAARLGAGLASDVFGLDVEGELIATRSAYRNKVAMELDFPGKDVVVLTLRGATFAPAEQGGSAPVSPISLLLGAIKGASSHIEYQEPTSSGIDITKAEFILSVGRGIQNKDNVQRFEALAERIGAVLGCSRPIVDSGWLPKAHQVGQSGKLASNCQLYLAVGISGATQHLFGMKHVPVIIAVNTDLGAPIFDVATFGTTVDMFELADALERHFN</sequence>
<evidence type="ECO:0000259" key="4">
    <source>
        <dbReference type="SMART" id="SM00893"/>
    </source>
</evidence>
<dbReference type="RefSeq" id="WP_120019147.1">
    <property type="nucleotide sequence ID" value="NZ_QZWZ01000075.1"/>
</dbReference>
<comment type="caution">
    <text evidence="5">The sequence shown here is derived from an EMBL/GenBank/DDBJ whole genome shotgun (WGS) entry which is preliminary data.</text>
</comment>
<dbReference type="GO" id="GO:0050660">
    <property type="term" value="F:flavin adenine dinucleotide binding"/>
    <property type="evidence" value="ECO:0007669"/>
    <property type="project" value="InterPro"/>
</dbReference>
<dbReference type="Proteomes" id="UP000272706">
    <property type="component" value="Unassembled WGS sequence"/>
</dbReference>
<evidence type="ECO:0000313" key="6">
    <source>
        <dbReference type="Proteomes" id="UP000272706"/>
    </source>
</evidence>
<dbReference type="InterPro" id="IPR014731">
    <property type="entry name" value="ETF_asu_C"/>
</dbReference>
<evidence type="ECO:0000256" key="1">
    <source>
        <dbReference type="ARBA" id="ARBA00005817"/>
    </source>
</evidence>
<dbReference type="PIRSF" id="PIRSF000089">
    <property type="entry name" value="Electra_flavoP_a"/>
    <property type="match status" value="1"/>
</dbReference>
<dbReference type="InterPro" id="IPR001308">
    <property type="entry name" value="ETF_a/FixB"/>
</dbReference>
<gene>
    <name evidence="5" type="ORF">D3227_37685</name>
</gene>
<keyword evidence="6" id="KW-1185">Reference proteome</keyword>
<dbReference type="SUPFAM" id="SSF52467">
    <property type="entry name" value="DHS-like NAD/FAD-binding domain"/>
    <property type="match status" value="1"/>
</dbReference>
<dbReference type="Pfam" id="PF00766">
    <property type="entry name" value="ETF_alpha"/>
    <property type="match status" value="1"/>
</dbReference>
<accession>A0A3A5K023</accession>
<dbReference type="SUPFAM" id="SSF52402">
    <property type="entry name" value="Adenine nucleotide alpha hydrolases-like"/>
    <property type="match status" value="1"/>
</dbReference>
<feature type="binding site" evidence="3">
    <location>
        <begin position="250"/>
        <end position="254"/>
    </location>
    <ligand>
        <name>FAD</name>
        <dbReference type="ChEBI" id="CHEBI:57692"/>
    </ligand>
</feature>
<dbReference type="Pfam" id="PF01012">
    <property type="entry name" value="ETF"/>
    <property type="match status" value="1"/>
</dbReference>
<evidence type="ECO:0000256" key="3">
    <source>
        <dbReference type="PIRSR" id="PIRSR000089-1"/>
    </source>
</evidence>
<keyword evidence="2" id="KW-0813">Transport</keyword>
<proteinExistence type="inferred from homology"/>
<keyword evidence="3" id="KW-0274">FAD</keyword>